<reference evidence="10 11" key="1">
    <citation type="submission" date="2019-11" db="EMBL/GenBank/DDBJ databases">
        <title>Novel Deefgea species.</title>
        <authorList>
            <person name="Han J.-H."/>
        </authorList>
    </citation>
    <scope>NUCLEOTIDE SEQUENCE [LARGE SCALE GENOMIC DNA]</scope>
    <source>
        <strain evidence="10 11">LMG 24817</strain>
    </source>
</reference>
<organism evidence="10 11">
    <name type="scientific">Deefgea chitinilytica</name>
    <dbReference type="NCBI Taxonomy" id="570276"/>
    <lineage>
        <taxon>Bacteria</taxon>
        <taxon>Pseudomonadati</taxon>
        <taxon>Pseudomonadota</taxon>
        <taxon>Betaproteobacteria</taxon>
        <taxon>Neisseriales</taxon>
        <taxon>Chitinibacteraceae</taxon>
        <taxon>Deefgea</taxon>
    </lineage>
</organism>
<name>A0ABS2C888_9NEIS</name>
<evidence type="ECO:0000256" key="3">
    <source>
        <dbReference type="ARBA" id="ARBA00022598"/>
    </source>
</evidence>
<dbReference type="EC" id="6.2.1.3" evidence="5"/>
<evidence type="ECO:0000256" key="7">
    <source>
        <dbReference type="ARBA" id="ARBA00042773"/>
    </source>
</evidence>
<dbReference type="RefSeq" id="WP_203569664.1">
    <property type="nucleotide sequence ID" value="NZ_WOFE01000001.1"/>
</dbReference>
<comment type="caution">
    <text evidence="10">The sequence shown here is derived from an EMBL/GenBank/DDBJ whole genome shotgun (WGS) entry which is preliminary data.</text>
</comment>
<proteinExistence type="predicted"/>
<dbReference type="InterPro" id="IPR042099">
    <property type="entry name" value="ANL_N_sf"/>
</dbReference>
<dbReference type="EMBL" id="WOFE01000001">
    <property type="protein sequence ID" value="MBM5570361.1"/>
    <property type="molecule type" value="Genomic_DNA"/>
</dbReference>
<sequence>MTFPWLANYQNGVPHTVNLDEFASIPEVFAQSVSKYRDRAAFINMGKSISYRELDQLSIQFATYLQQTLKLPVGSRVAVMMPNLLQYPVAIFGILRAGYVVVNVNPLYTPRELEHQLNDSGAETILILANFAHTLESVIQNTPIKHTIVTELGDLFGFPKKLIVNSVVRYVKKLVPSYTLSGHTTLSQALQRGSSNTLNPVTLSHADIAFLQYTGGTTGVAKGAMLTHGNIVANMQQAHAWISPVVTDGKEMIVTALPLYHIFSLTANCMVFTKIGATNLLITNPRDIPDFVNTLAKYPVTCLTGVNTLFNALLNNPEFAKLDFSNWKLALGGGMAVQHAVADKWKEITRIPLVEAYGLTETSPAAMINPMNTTEFNGMIGLPIPLTDAEIRDEAGHQLAAGERGELFIRGPQVMKGYWNRPDETAQILGKDGFLATGDIAIMKPSGFFQIVDRKKDMILVSGFNVYPNEIEDVAANHPGILEVACIGIADDKTGEAVKLVVVKKDPQLTSEQVIEFCRGQLTNYKIPRVIEFRDSLPKSNVGKILRRELRN</sequence>
<evidence type="ECO:0000313" key="10">
    <source>
        <dbReference type="EMBL" id="MBM5570361.1"/>
    </source>
</evidence>
<feature type="domain" description="AMP-binding enzyme C-terminal" evidence="9">
    <location>
        <begin position="470"/>
        <end position="544"/>
    </location>
</feature>
<evidence type="ECO:0000313" key="11">
    <source>
        <dbReference type="Proteomes" id="UP001195660"/>
    </source>
</evidence>
<evidence type="ECO:0000259" key="8">
    <source>
        <dbReference type="Pfam" id="PF00501"/>
    </source>
</evidence>
<dbReference type="InterPro" id="IPR000873">
    <property type="entry name" value="AMP-dep_synth/lig_dom"/>
</dbReference>
<evidence type="ECO:0000256" key="2">
    <source>
        <dbReference type="ARBA" id="ARBA00005005"/>
    </source>
</evidence>
<dbReference type="InterPro" id="IPR025110">
    <property type="entry name" value="AMP-bd_C"/>
</dbReference>
<protein>
    <recommendedName>
        <fullName evidence="6">Long-chain-fatty-acid--CoA ligase</fullName>
        <ecNumber evidence="5">6.2.1.3</ecNumber>
    </recommendedName>
    <alternativeName>
        <fullName evidence="7">Long-chain acyl-CoA synthetase</fullName>
    </alternativeName>
</protein>
<dbReference type="InterPro" id="IPR045851">
    <property type="entry name" value="AMP-bd_C_sf"/>
</dbReference>
<comment type="pathway">
    <text evidence="2">Lipid metabolism; fatty acid beta-oxidation.</text>
</comment>
<comment type="subcellular location">
    <subcellularLocation>
        <location evidence="1">Membrane</location>
        <topology evidence="1">Peripheral membrane protein</topology>
    </subcellularLocation>
</comment>
<dbReference type="Gene3D" id="3.40.50.12780">
    <property type="entry name" value="N-terminal domain of ligase-like"/>
    <property type="match status" value="1"/>
</dbReference>
<evidence type="ECO:0000256" key="6">
    <source>
        <dbReference type="ARBA" id="ARBA00039545"/>
    </source>
</evidence>
<keyword evidence="4" id="KW-0472">Membrane</keyword>
<dbReference type="PROSITE" id="PS00455">
    <property type="entry name" value="AMP_BINDING"/>
    <property type="match status" value="1"/>
</dbReference>
<dbReference type="Pfam" id="PF00501">
    <property type="entry name" value="AMP-binding"/>
    <property type="match status" value="1"/>
</dbReference>
<evidence type="ECO:0000259" key="9">
    <source>
        <dbReference type="Pfam" id="PF13193"/>
    </source>
</evidence>
<dbReference type="Gene3D" id="3.30.300.30">
    <property type="match status" value="1"/>
</dbReference>
<evidence type="ECO:0000256" key="5">
    <source>
        <dbReference type="ARBA" id="ARBA00026121"/>
    </source>
</evidence>
<dbReference type="Proteomes" id="UP001195660">
    <property type="component" value="Unassembled WGS sequence"/>
</dbReference>
<dbReference type="PANTHER" id="PTHR43767:SF8">
    <property type="entry name" value="LONG-CHAIN-FATTY-ACID--COA LIGASE"/>
    <property type="match status" value="1"/>
</dbReference>
<keyword evidence="3" id="KW-0436">Ligase</keyword>
<dbReference type="InterPro" id="IPR050237">
    <property type="entry name" value="ATP-dep_AMP-bd_enzyme"/>
</dbReference>
<gene>
    <name evidence="10" type="ORF">GM173_02085</name>
</gene>
<dbReference type="SUPFAM" id="SSF56801">
    <property type="entry name" value="Acetyl-CoA synthetase-like"/>
    <property type="match status" value="1"/>
</dbReference>
<dbReference type="PANTHER" id="PTHR43767">
    <property type="entry name" value="LONG-CHAIN-FATTY-ACID--COA LIGASE"/>
    <property type="match status" value="1"/>
</dbReference>
<dbReference type="Pfam" id="PF13193">
    <property type="entry name" value="AMP-binding_C"/>
    <property type="match status" value="1"/>
</dbReference>
<dbReference type="InterPro" id="IPR020845">
    <property type="entry name" value="AMP-binding_CS"/>
</dbReference>
<evidence type="ECO:0000256" key="1">
    <source>
        <dbReference type="ARBA" id="ARBA00004170"/>
    </source>
</evidence>
<dbReference type="CDD" id="cd05936">
    <property type="entry name" value="FC-FACS_FadD_like"/>
    <property type="match status" value="1"/>
</dbReference>
<accession>A0ABS2C888</accession>
<feature type="domain" description="AMP-dependent synthetase/ligase" evidence="8">
    <location>
        <begin position="29"/>
        <end position="419"/>
    </location>
</feature>
<keyword evidence="11" id="KW-1185">Reference proteome</keyword>
<evidence type="ECO:0000256" key="4">
    <source>
        <dbReference type="ARBA" id="ARBA00023136"/>
    </source>
</evidence>